<dbReference type="SUPFAM" id="SSF48452">
    <property type="entry name" value="TPR-like"/>
    <property type="match status" value="2"/>
</dbReference>
<evidence type="ECO:0000313" key="3">
    <source>
        <dbReference type="Proteomes" id="UP000480684"/>
    </source>
</evidence>
<comment type="caution">
    <text evidence="2">The sequence shown here is derived from an EMBL/GenBank/DDBJ whole genome shotgun (WGS) entry which is preliminary data.</text>
</comment>
<dbReference type="Proteomes" id="UP000480684">
    <property type="component" value="Unassembled WGS sequence"/>
</dbReference>
<dbReference type="EMBL" id="JAAIYP010000036">
    <property type="protein sequence ID" value="NFV80368.1"/>
    <property type="molecule type" value="Genomic_DNA"/>
</dbReference>
<keyword evidence="3" id="KW-1185">Reference proteome</keyword>
<proteinExistence type="predicted"/>
<dbReference type="AlphaFoldDB" id="A0A7C9UTZ4"/>
<dbReference type="Gene3D" id="1.25.40.10">
    <property type="entry name" value="Tetratricopeptide repeat domain"/>
    <property type="match status" value="2"/>
</dbReference>
<dbReference type="RefSeq" id="WP_163678478.1">
    <property type="nucleotide sequence ID" value="NZ_JAAIYP010000036.1"/>
</dbReference>
<reference evidence="2 3" key="1">
    <citation type="submission" date="2020-02" db="EMBL/GenBank/DDBJ databases">
        <authorList>
            <person name="Dziuba M."/>
            <person name="Kuznetsov B."/>
            <person name="Mardanov A."/>
            <person name="Ravin N."/>
            <person name="Grouzdev D."/>
        </authorList>
    </citation>
    <scope>NUCLEOTIDE SEQUENCE [LARGE SCALE GENOMIC DNA]</scope>
    <source>
        <strain evidence="2 3">SpK</strain>
    </source>
</reference>
<evidence type="ECO:0000313" key="2">
    <source>
        <dbReference type="EMBL" id="NFV80368.1"/>
    </source>
</evidence>
<feature type="domain" description="CHAT" evidence="1">
    <location>
        <begin position="588"/>
        <end position="830"/>
    </location>
</feature>
<protein>
    <submittedName>
        <fullName evidence="2">CHAT domain-containing protein</fullName>
    </submittedName>
</protein>
<dbReference type="InterPro" id="IPR024983">
    <property type="entry name" value="CHAT_dom"/>
</dbReference>
<accession>A0A7C9UTZ4</accession>
<dbReference type="InterPro" id="IPR011990">
    <property type="entry name" value="TPR-like_helical_dom_sf"/>
</dbReference>
<organism evidence="2 3">
    <name type="scientific">Magnetospirillum aberrantis SpK</name>
    <dbReference type="NCBI Taxonomy" id="908842"/>
    <lineage>
        <taxon>Bacteria</taxon>
        <taxon>Pseudomonadati</taxon>
        <taxon>Pseudomonadota</taxon>
        <taxon>Alphaproteobacteria</taxon>
        <taxon>Rhodospirillales</taxon>
        <taxon>Rhodospirillaceae</taxon>
        <taxon>Magnetospirillum</taxon>
    </lineage>
</organism>
<evidence type="ECO:0000259" key="1">
    <source>
        <dbReference type="Pfam" id="PF12770"/>
    </source>
</evidence>
<sequence length="844" mass="92407">MPSDGAATQFARQVAAEAEPAARRALLQAHPELIDAAFMDALRDVAPDRAEDLVIEAMEVGRPQDVAAVHLVAALLQAWQEGRLDEAEKEHAADITADFVDTVLQTAEDAAHRHAATDTALILLKLARRLIRRFGFDDMMPHLHLCWSSLALLTDDDQTAETMVKAALADPRLDNQPLVRQALDINHGLVLLRQGRYDEAIAAHTALIGTLDDQVLRAAARSNLALAHAEKGEIGTALALLDDLERDCRRDGDHDHLVSVLGNKANLVGRLGLHDEEHHLREQTLDLASHPVGGKARDWQAVITSQANLALFHLRHGKPEQARRWIEMFRQSCERQGDHGQRVMQIRLEVELALVEGDAERAWSLGRDALDRLPDSVDPEYLALTGSVSRAARMSGRIDQSVDLFLRQLRLAEETGHRELAHAGLGHLGLSLHATGDRDGAHALFARMFAADSGLRHLVSGELTQFTLSSTREQMYAEVVKAVAEEDDAERLFHVVQGAKAFALGHAAPAMEGWQEFRATLEQGSILLEYYVHGPLAFCLVAATEFDQPVRVDLPVDQTRLEAAANVFRASLPWARWILRHDPFDGLDALGKALAEPLRPWLENRHTMVVCPSGAMSGIPFHLLPTGDGRRIIDHIAVTQAPSATVHAASRSRRAEGRKAVCLSVAAATDSPQSQTLFDQEARQVAALLSARGFEAISSPDIADWQGSAIVHLAAHGHFDPSDPRAGSLSMGAPVTLEVLARAQLDADLVFLSGCDTGRVHPLRGQEALGFMPILLGRGARSAILSFWPILARSSLTPAIATDFYRHWLVEGMPKASALRRAMLRWRDRPLYEWGGYGVFGCGQ</sequence>
<gene>
    <name evidence="2" type="ORF">G4223_09615</name>
</gene>
<name>A0A7C9UTZ4_9PROT</name>
<dbReference type="Pfam" id="PF12770">
    <property type="entry name" value="CHAT"/>
    <property type="match status" value="1"/>
</dbReference>